<dbReference type="Proteomes" id="UP001422074">
    <property type="component" value="Unassembled WGS sequence"/>
</dbReference>
<evidence type="ECO:0000256" key="1">
    <source>
        <dbReference type="SAM" id="MobiDB-lite"/>
    </source>
</evidence>
<proteinExistence type="predicted"/>
<keyword evidence="2" id="KW-1133">Transmembrane helix</keyword>
<feature type="transmembrane region" description="Helical" evidence="2">
    <location>
        <begin position="54"/>
        <end position="71"/>
    </location>
</feature>
<feature type="compositionally biased region" description="Basic and acidic residues" evidence="1">
    <location>
        <begin position="1"/>
        <end position="16"/>
    </location>
</feature>
<protein>
    <recommendedName>
        <fullName evidence="5">Phosphatidate cytidylyltransferase</fullName>
    </recommendedName>
</protein>
<evidence type="ECO:0008006" key="5">
    <source>
        <dbReference type="Google" id="ProtNLM"/>
    </source>
</evidence>
<feature type="transmembrane region" description="Helical" evidence="2">
    <location>
        <begin position="77"/>
        <end position="95"/>
    </location>
</feature>
<organism evidence="3 4">
    <name type="scientific">Sinomonas halotolerans</name>
    <dbReference type="NCBI Taxonomy" id="1644133"/>
    <lineage>
        <taxon>Bacteria</taxon>
        <taxon>Bacillati</taxon>
        <taxon>Actinomycetota</taxon>
        <taxon>Actinomycetes</taxon>
        <taxon>Micrococcales</taxon>
        <taxon>Micrococcaceae</taxon>
        <taxon>Sinomonas</taxon>
    </lineage>
</organism>
<sequence length="98" mass="10168">MSRGAGREDGPRDAEHRRRAGSGDSAGHGESAGRGTPAGRGPTGARQHGRRRRSPARIVLLLALAAIVLAVTSHPTAALWVAIAAGVYAGAEWLISRR</sequence>
<keyword evidence="2" id="KW-0812">Transmembrane</keyword>
<evidence type="ECO:0000313" key="4">
    <source>
        <dbReference type="Proteomes" id="UP001422074"/>
    </source>
</evidence>
<keyword evidence="4" id="KW-1185">Reference proteome</keyword>
<feature type="compositionally biased region" description="Gly residues" evidence="1">
    <location>
        <begin position="24"/>
        <end position="42"/>
    </location>
</feature>
<evidence type="ECO:0000313" key="3">
    <source>
        <dbReference type="EMBL" id="MEN2745412.1"/>
    </source>
</evidence>
<comment type="caution">
    <text evidence="3">The sequence shown here is derived from an EMBL/GenBank/DDBJ whole genome shotgun (WGS) entry which is preliminary data.</text>
</comment>
<dbReference type="EMBL" id="JBDFRB010000012">
    <property type="protein sequence ID" value="MEN2745412.1"/>
    <property type="molecule type" value="Genomic_DNA"/>
</dbReference>
<accession>A0ABU9X2X6</accession>
<evidence type="ECO:0000256" key="2">
    <source>
        <dbReference type="SAM" id="Phobius"/>
    </source>
</evidence>
<name>A0ABU9X2X6_9MICC</name>
<keyword evidence="2" id="KW-0472">Membrane</keyword>
<gene>
    <name evidence="3" type="ORF">ABCQ75_12825</name>
</gene>
<feature type="region of interest" description="Disordered" evidence="1">
    <location>
        <begin position="1"/>
        <end position="53"/>
    </location>
</feature>
<dbReference type="RefSeq" id="WP_345885765.1">
    <property type="nucleotide sequence ID" value="NZ_JBDFRB010000012.1"/>
</dbReference>
<reference evidence="3 4" key="1">
    <citation type="submission" date="2024-05" db="EMBL/GenBank/DDBJ databases">
        <title>Sinomonas sp. nov., isolated from a waste landfill.</title>
        <authorList>
            <person name="Zhao Y."/>
        </authorList>
    </citation>
    <scope>NUCLEOTIDE SEQUENCE [LARGE SCALE GENOMIC DNA]</scope>
    <source>
        <strain evidence="3 4">CCTCC AB2014300</strain>
    </source>
</reference>